<proteinExistence type="predicted"/>
<gene>
    <name evidence="1" type="ORF">S01H1_31115</name>
</gene>
<dbReference type="AlphaFoldDB" id="X0TLC2"/>
<protein>
    <submittedName>
        <fullName evidence="1">Uncharacterized protein</fullName>
    </submittedName>
</protein>
<reference evidence="1" key="1">
    <citation type="journal article" date="2014" name="Front. Microbiol.">
        <title>High frequency of phylogenetically diverse reductive dehalogenase-homologous genes in deep subseafloor sedimentary metagenomes.</title>
        <authorList>
            <person name="Kawai M."/>
            <person name="Futagami T."/>
            <person name="Toyoda A."/>
            <person name="Takaki Y."/>
            <person name="Nishi S."/>
            <person name="Hori S."/>
            <person name="Arai W."/>
            <person name="Tsubouchi T."/>
            <person name="Morono Y."/>
            <person name="Uchiyama I."/>
            <person name="Ito T."/>
            <person name="Fujiyama A."/>
            <person name="Inagaki F."/>
            <person name="Takami H."/>
        </authorList>
    </citation>
    <scope>NUCLEOTIDE SEQUENCE</scope>
    <source>
        <strain evidence="1">Expedition CK06-06</strain>
    </source>
</reference>
<organism evidence="1">
    <name type="scientific">marine sediment metagenome</name>
    <dbReference type="NCBI Taxonomy" id="412755"/>
    <lineage>
        <taxon>unclassified sequences</taxon>
        <taxon>metagenomes</taxon>
        <taxon>ecological metagenomes</taxon>
    </lineage>
</organism>
<dbReference type="EMBL" id="BARS01019179">
    <property type="protein sequence ID" value="GAF88051.1"/>
    <property type="molecule type" value="Genomic_DNA"/>
</dbReference>
<evidence type="ECO:0000313" key="1">
    <source>
        <dbReference type="EMBL" id="GAF88051.1"/>
    </source>
</evidence>
<name>X0TLC2_9ZZZZ</name>
<accession>X0TLC2</accession>
<sequence length="162" mass="19538">MTKRKTEDYFKNTKIAHEWFYADPRITNHLRAIKRIQFIQKLNKGIVDEIHAIREKYKITYEWKEDIRKTFEEEISDENSFQKHYGDQGDLEDDYYLIDLYKTIRGGYDCIDGYIEKTKILKKAPSIKNKLQLLFRNPNDDHLVFVLNAEEMIKRNIRSANQ</sequence>
<comment type="caution">
    <text evidence="1">The sequence shown here is derived from an EMBL/GenBank/DDBJ whole genome shotgun (WGS) entry which is preliminary data.</text>
</comment>
<feature type="non-terminal residue" evidence="1">
    <location>
        <position position="162"/>
    </location>
</feature>